<name>A0ABP8EVV8_9MICO</name>
<evidence type="ECO:0000313" key="1">
    <source>
        <dbReference type="EMBL" id="GAA4288095.1"/>
    </source>
</evidence>
<proteinExistence type="predicted"/>
<evidence type="ECO:0000313" key="2">
    <source>
        <dbReference type="Proteomes" id="UP001499841"/>
    </source>
</evidence>
<keyword evidence="2" id="KW-1185">Reference proteome</keyword>
<dbReference type="Proteomes" id="UP001499841">
    <property type="component" value="Unassembled WGS sequence"/>
</dbReference>
<protein>
    <submittedName>
        <fullName evidence="1">Uncharacterized protein</fullName>
    </submittedName>
</protein>
<comment type="caution">
    <text evidence="1">The sequence shown here is derived from an EMBL/GenBank/DDBJ whole genome shotgun (WGS) entry which is preliminary data.</text>
</comment>
<reference evidence="2" key="1">
    <citation type="journal article" date="2019" name="Int. J. Syst. Evol. Microbiol.">
        <title>The Global Catalogue of Microorganisms (GCM) 10K type strain sequencing project: providing services to taxonomists for standard genome sequencing and annotation.</title>
        <authorList>
            <consortium name="The Broad Institute Genomics Platform"/>
            <consortium name="The Broad Institute Genome Sequencing Center for Infectious Disease"/>
            <person name="Wu L."/>
            <person name="Ma J."/>
        </authorList>
    </citation>
    <scope>NUCLEOTIDE SEQUENCE [LARGE SCALE GENOMIC DNA]</scope>
    <source>
        <strain evidence="2">JCM 17459</strain>
    </source>
</reference>
<sequence>MHSGTFDPLRGRPRPNYLRTVASEPVPAGELAHSLTPEEYGEPVKHADPPVPVLAWIQNRDGHRLVDGVATAWTPRAVEVRYTDERGRVGTVWLWTSAVFRLPARP</sequence>
<gene>
    <name evidence="1" type="ORF">GCM10022262_24550</name>
</gene>
<dbReference type="EMBL" id="BAABBA010000011">
    <property type="protein sequence ID" value="GAA4288095.1"/>
    <property type="molecule type" value="Genomic_DNA"/>
</dbReference>
<accession>A0ABP8EVV8</accession>
<organism evidence="1 2">
    <name type="scientific">Georgenia daeguensis</name>
    <dbReference type="NCBI Taxonomy" id="908355"/>
    <lineage>
        <taxon>Bacteria</taxon>
        <taxon>Bacillati</taxon>
        <taxon>Actinomycetota</taxon>
        <taxon>Actinomycetes</taxon>
        <taxon>Micrococcales</taxon>
        <taxon>Bogoriellaceae</taxon>
        <taxon>Georgenia</taxon>
    </lineage>
</organism>